<dbReference type="Proteomes" id="UP001301216">
    <property type="component" value="Unassembled WGS sequence"/>
</dbReference>
<keyword evidence="4" id="KW-0653">Protein transport</keyword>
<dbReference type="NCBIfam" id="TIGR02499">
    <property type="entry name" value="HrpE_YscL_not"/>
    <property type="match status" value="1"/>
</dbReference>
<evidence type="ECO:0000313" key="8">
    <source>
        <dbReference type="Proteomes" id="UP001301216"/>
    </source>
</evidence>
<comment type="subcellular location">
    <subcellularLocation>
        <location evidence="1">Cytoplasm</location>
    </subcellularLocation>
</comment>
<gene>
    <name evidence="7" type="primary">sctL</name>
    <name evidence="7" type="ORF">OPR82_17165</name>
</gene>
<sequence length="198" mass="21434">MTVDVVPNRPLARIIRAEDAQSWIDGYAFLERAKAEAAAIRATAHEEIEKAREAGRIEGRKDGEAQAAELLMRTQADVGRYLGEAEPRLIALAMEIVQQVLGTFSNGELVAHAARQAIQTFSDENSITINVAPEIVDEVKEHFATLDLKNMAIRVVADRHLSATQCTVTTPSASIDVGIETQLAAIRAMMLVSSRGGA</sequence>
<dbReference type="InterPro" id="IPR051472">
    <property type="entry name" value="T3SS_Stator/FliH"/>
</dbReference>
<keyword evidence="8" id="KW-1185">Reference proteome</keyword>
<organism evidence="7 8">
    <name type="scientific">Ochrobactrum chromiisoli</name>
    <dbReference type="NCBI Taxonomy" id="2993941"/>
    <lineage>
        <taxon>Bacteria</taxon>
        <taxon>Pseudomonadati</taxon>
        <taxon>Pseudomonadota</taxon>
        <taxon>Alphaproteobacteria</taxon>
        <taxon>Hyphomicrobiales</taxon>
        <taxon>Brucellaceae</taxon>
        <taxon>Brucella/Ochrobactrum group</taxon>
        <taxon>Ochrobactrum</taxon>
    </lineage>
</organism>
<dbReference type="Pfam" id="PF06635">
    <property type="entry name" value="T3SS_SCTL"/>
    <property type="match status" value="1"/>
</dbReference>
<evidence type="ECO:0000256" key="2">
    <source>
        <dbReference type="ARBA" id="ARBA00022448"/>
    </source>
</evidence>
<accession>A0ABT3QS81</accession>
<keyword evidence="3" id="KW-0963">Cytoplasm</keyword>
<evidence type="ECO:0000256" key="5">
    <source>
        <dbReference type="ARBA" id="ARBA00024335"/>
    </source>
</evidence>
<dbReference type="InterPro" id="IPR010586">
    <property type="entry name" value="T3SS_stator_protein"/>
</dbReference>
<evidence type="ECO:0000313" key="7">
    <source>
        <dbReference type="EMBL" id="MCX2698470.1"/>
    </source>
</evidence>
<dbReference type="PANTHER" id="PTHR34982">
    <property type="entry name" value="YOP PROTEINS TRANSLOCATION PROTEIN L"/>
    <property type="match status" value="1"/>
</dbReference>
<evidence type="ECO:0000256" key="1">
    <source>
        <dbReference type="ARBA" id="ARBA00004496"/>
    </source>
</evidence>
<evidence type="ECO:0000256" key="3">
    <source>
        <dbReference type="ARBA" id="ARBA00022490"/>
    </source>
</evidence>
<keyword evidence="2" id="KW-0813">Transport</keyword>
<comment type="similarity">
    <text evidence="5">Belongs to the SctL stator family.</text>
</comment>
<comment type="caution">
    <text evidence="7">The sequence shown here is derived from an EMBL/GenBank/DDBJ whole genome shotgun (WGS) entry which is preliminary data.</text>
</comment>
<dbReference type="InterPro" id="IPR012842">
    <property type="entry name" value="T3SS_SctL/SctL2"/>
</dbReference>
<name>A0ABT3QS81_9HYPH</name>
<proteinExistence type="inferred from homology"/>
<dbReference type="RefSeq" id="WP_105545449.1">
    <property type="nucleotide sequence ID" value="NZ_JAPHAV010000011.1"/>
</dbReference>
<reference evidence="7 8" key="1">
    <citation type="submission" date="2022-11" db="EMBL/GenBank/DDBJ databases">
        <title>Brucella sp. YY2X, whole genome shotgun sequencing project.</title>
        <authorList>
            <person name="Yang Y."/>
        </authorList>
    </citation>
    <scope>NUCLEOTIDE SEQUENCE [LARGE SCALE GENOMIC DNA]</scope>
    <source>
        <strain evidence="7 8">YY2X</strain>
    </source>
</reference>
<evidence type="ECO:0000256" key="6">
    <source>
        <dbReference type="ARBA" id="ARBA00040494"/>
    </source>
</evidence>
<dbReference type="PANTHER" id="PTHR34982:SF1">
    <property type="entry name" value="FLAGELLAR ASSEMBLY PROTEIN FLIH"/>
    <property type="match status" value="1"/>
</dbReference>
<evidence type="ECO:0000256" key="4">
    <source>
        <dbReference type="ARBA" id="ARBA00022927"/>
    </source>
</evidence>
<dbReference type="EMBL" id="JAPHAV010000011">
    <property type="protein sequence ID" value="MCX2698470.1"/>
    <property type="molecule type" value="Genomic_DNA"/>
</dbReference>
<protein>
    <recommendedName>
        <fullName evidence="6">Type 3 secretion system stator protein</fullName>
    </recommendedName>
</protein>